<keyword evidence="4" id="KW-0464">Manganese</keyword>
<keyword evidence="7" id="KW-1185">Reference proteome</keyword>
<comment type="similarity">
    <text evidence="5">Belongs to the arginase family.</text>
</comment>
<keyword evidence="2" id="KW-0378">Hydrolase</keyword>
<accession>A0ABU2Y8C2</accession>
<dbReference type="PANTHER" id="PTHR11358">
    <property type="entry name" value="ARGINASE/AGMATINASE"/>
    <property type="match status" value="1"/>
</dbReference>
<keyword evidence="3" id="KW-0369">Histidine metabolism</keyword>
<evidence type="ECO:0000256" key="1">
    <source>
        <dbReference type="ARBA" id="ARBA00022723"/>
    </source>
</evidence>
<dbReference type="PANTHER" id="PTHR11358:SF35">
    <property type="entry name" value="FORMIMIDOYLGLUTAMASE"/>
    <property type="match status" value="1"/>
</dbReference>
<reference evidence="6 7" key="1">
    <citation type="submission" date="2023-09" db="EMBL/GenBank/DDBJ databases">
        <authorList>
            <person name="Rey-Velasco X."/>
        </authorList>
    </citation>
    <scope>NUCLEOTIDE SEQUENCE [LARGE SCALE GENOMIC DNA]</scope>
    <source>
        <strain evidence="6 7">W242</strain>
    </source>
</reference>
<dbReference type="InterPro" id="IPR023696">
    <property type="entry name" value="Ureohydrolase_dom_sf"/>
</dbReference>
<evidence type="ECO:0000256" key="3">
    <source>
        <dbReference type="ARBA" id="ARBA00022808"/>
    </source>
</evidence>
<evidence type="ECO:0000313" key="6">
    <source>
        <dbReference type="EMBL" id="MDT0554433.1"/>
    </source>
</evidence>
<dbReference type="CDD" id="cd09988">
    <property type="entry name" value="Formimidoylglutamase"/>
    <property type="match status" value="1"/>
</dbReference>
<evidence type="ECO:0000313" key="7">
    <source>
        <dbReference type="Proteomes" id="UP001254488"/>
    </source>
</evidence>
<evidence type="ECO:0000256" key="5">
    <source>
        <dbReference type="PROSITE-ProRule" id="PRU00742"/>
    </source>
</evidence>
<dbReference type="Gene3D" id="3.40.800.10">
    <property type="entry name" value="Ureohydrolase domain"/>
    <property type="match status" value="1"/>
</dbReference>
<evidence type="ECO:0000256" key="2">
    <source>
        <dbReference type="ARBA" id="ARBA00022801"/>
    </source>
</evidence>
<dbReference type="PROSITE" id="PS51409">
    <property type="entry name" value="ARGINASE_2"/>
    <property type="match status" value="1"/>
</dbReference>
<sequence length="335" mass="37517">MKDLKLYSKRQLENLIDKREGEIKFGEKVQTVETLETLENKTAKYVLFGIPEDVGVHANYGKKGTSAAWEQCLKSLLNMQANTYTNAENLLVLGEVDCSEQMRTASLLAQDGANFGSVIGKLVEEIDVKVSQVVRAIISAGKIPIIIGGGHNNAFGNLKGASEGTGGPINVVNFDAHTDFRPLEHRHSGNGFSYAMERGYIDKYVVFGLHKTYTSQEVYNRMEQFKNKIAFFFFEDIQLRENPTFKNAVSMAHKFLLPKKYGVELDVDAIENFPSSAMSPSGFTMKQARQFLRFFVRHPHVAYVHICEAVPHKNPDLNYNVGKALAYFVSDVISD</sequence>
<dbReference type="Proteomes" id="UP001254488">
    <property type="component" value="Unassembled WGS sequence"/>
</dbReference>
<evidence type="ECO:0000256" key="4">
    <source>
        <dbReference type="ARBA" id="ARBA00023211"/>
    </source>
</evidence>
<dbReference type="Pfam" id="PF00491">
    <property type="entry name" value="Arginase"/>
    <property type="match status" value="1"/>
</dbReference>
<protein>
    <submittedName>
        <fullName evidence="6">Formimidoylglutamase</fullName>
    </submittedName>
</protein>
<name>A0ABU2Y8C2_9FLAO</name>
<comment type="caution">
    <text evidence="6">The sequence shown here is derived from an EMBL/GenBank/DDBJ whole genome shotgun (WGS) entry which is preliminary data.</text>
</comment>
<gene>
    <name evidence="6" type="ORF">RM538_00335</name>
</gene>
<proteinExistence type="inferred from homology"/>
<dbReference type="SUPFAM" id="SSF52768">
    <property type="entry name" value="Arginase/deacetylase"/>
    <property type="match status" value="1"/>
</dbReference>
<keyword evidence="1" id="KW-0479">Metal-binding</keyword>
<organism evidence="6 7">
    <name type="scientific">Patiriisocius hiemis</name>
    <dbReference type="NCBI Taxonomy" id="3075604"/>
    <lineage>
        <taxon>Bacteria</taxon>
        <taxon>Pseudomonadati</taxon>
        <taxon>Bacteroidota</taxon>
        <taxon>Flavobacteriia</taxon>
        <taxon>Flavobacteriales</taxon>
        <taxon>Flavobacteriaceae</taxon>
        <taxon>Patiriisocius</taxon>
    </lineage>
</organism>
<dbReference type="RefSeq" id="WP_311331399.1">
    <property type="nucleotide sequence ID" value="NZ_JAVRHZ010000001.1"/>
</dbReference>
<dbReference type="InterPro" id="IPR006035">
    <property type="entry name" value="Ureohydrolase"/>
</dbReference>
<dbReference type="EMBL" id="JAVRHZ010000001">
    <property type="protein sequence ID" value="MDT0554433.1"/>
    <property type="molecule type" value="Genomic_DNA"/>
</dbReference>